<feature type="compositionally biased region" description="Basic and acidic residues" evidence="1">
    <location>
        <begin position="1"/>
        <end position="20"/>
    </location>
</feature>
<name>A0A151XF39_9HYME</name>
<feature type="region of interest" description="Disordered" evidence="1">
    <location>
        <begin position="297"/>
        <end position="336"/>
    </location>
</feature>
<feature type="region of interest" description="Disordered" evidence="1">
    <location>
        <begin position="1"/>
        <end position="24"/>
    </location>
</feature>
<dbReference type="AlphaFoldDB" id="A0A151XF39"/>
<feature type="compositionally biased region" description="Basic and acidic residues" evidence="1">
    <location>
        <begin position="308"/>
        <end position="326"/>
    </location>
</feature>
<keyword evidence="3" id="KW-1185">Reference proteome</keyword>
<proteinExistence type="predicted"/>
<organism evidence="2 3">
    <name type="scientific">Mycetomoellerius zeteki</name>
    <dbReference type="NCBI Taxonomy" id="64791"/>
    <lineage>
        <taxon>Eukaryota</taxon>
        <taxon>Metazoa</taxon>
        <taxon>Ecdysozoa</taxon>
        <taxon>Arthropoda</taxon>
        <taxon>Hexapoda</taxon>
        <taxon>Insecta</taxon>
        <taxon>Pterygota</taxon>
        <taxon>Neoptera</taxon>
        <taxon>Endopterygota</taxon>
        <taxon>Hymenoptera</taxon>
        <taxon>Apocrita</taxon>
        <taxon>Aculeata</taxon>
        <taxon>Formicoidea</taxon>
        <taxon>Formicidae</taxon>
        <taxon>Myrmicinae</taxon>
        <taxon>Mycetomoellerius</taxon>
    </lineage>
</organism>
<reference evidence="2 3" key="1">
    <citation type="submission" date="2015-09" db="EMBL/GenBank/DDBJ databases">
        <title>Trachymyrmex zeteki WGS genome.</title>
        <authorList>
            <person name="Nygaard S."/>
            <person name="Hu H."/>
            <person name="Boomsma J."/>
            <person name="Zhang G."/>
        </authorList>
    </citation>
    <scope>NUCLEOTIDE SEQUENCE [LARGE SCALE GENOMIC DNA]</scope>
    <source>
        <strain evidence="2">Tzet28-1</strain>
        <tissue evidence="2">Whole body</tissue>
    </source>
</reference>
<accession>A0A151XF39</accession>
<sequence>MDIHIDEAERGNEKGKERIGRGRALMRGHNEVGGWHRLASLDCPQDPDRISPRSSPRRASRPFSTSDIPPQPLRPQEPSQADTKPIRAKRWEHYHIAFFAEILTTVYTHNHHVWDFLHSFLFFSLSRNRCLQLASKKKNLLVALSYSHGYVCTTPSFLAKQHANRLHTHRKFLVRGPLDNSMSLGEKIMLDISKRERDDDIIIDIAGGSDDGLGPFSKPCIRLSDRARATTTGREKEGKSYRTNLYVISCEKKEFHAETGSFKVQNIGGEGGTSTLMEEKLRRRTGEARMSSLYWREREKGRKRKRREMAGSDRELDEERKGRESQEVEEVGGGGR</sequence>
<protein>
    <submittedName>
        <fullName evidence="2">Uncharacterized protein</fullName>
    </submittedName>
</protein>
<gene>
    <name evidence="2" type="ORF">ALC60_02056</name>
</gene>
<dbReference type="EMBL" id="KQ982215">
    <property type="protein sequence ID" value="KYQ58900.1"/>
    <property type="molecule type" value="Genomic_DNA"/>
</dbReference>
<evidence type="ECO:0000313" key="2">
    <source>
        <dbReference type="EMBL" id="KYQ58900.1"/>
    </source>
</evidence>
<feature type="region of interest" description="Disordered" evidence="1">
    <location>
        <begin position="38"/>
        <end position="84"/>
    </location>
</feature>
<dbReference type="Proteomes" id="UP000075809">
    <property type="component" value="Unassembled WGS sequence"/>
</dbReference>
<evidence type="ECO:0000256" key="1">
    <source>
        <dbReference type="SAM" id="MobiDB-lite"/>
    </source>
</evidence>
<evidence type="ECO:0000313" key="3">
    <source>
        <dbReference type="Proteomes" id="UP000075809"/>
    </source>
</evidence>